<proteinExistence type="predicted"/>
<evidence type="ECO:0008006" key="3">
    <source>
        <dbReference type="Google" id="ProtNLM"/>
    </source>
</evidence>
<keyword evidence="2" id="KW-1185">Reference proteome</keyword>
<gene>
    <name evidence="1" type="ORF">MTO99_11785</name>
</gene>
<evidence type="ECO:0000313" key="2">
    <source>
        <dbReference type="Proteomes" id="UP000832097"/>
    </source>
</evidence>
<evidence type="ECO:0000313" key="1">
    <source>
        <dbReference type="EMBL" id="UOE42868.1"/>
    </source>
</evidence>
<protein>
    <recommendedName>
        <fullName evidence="3">AAA domain-containing protein</fullName>
    </recommendedName>
</protein>
<dbReference type="Proteomes" id="UP000832097">
    <property type="component" value="Chromosome"/>
</dbReference>
<organism evidence="1 2">
    <name type="scientific">Agromyces larvae</name>
    <dbReference type="NCBI Taxonomy" id="2929802"/>
    <lineage>
        <taxon>Bacteria</taxon>
        <taxon>Bacillati</taxon>
        <taxon>Actinomycetota</taxon>
        <taxon>Actinomycetes</taxon>
        <taxon>Micrococcales</taxon>
        <taxon>Microbacteriaceae</taxon>
        <taxon>Agromyces</taxon>
    </lineage>
</organism>
<dbReference type="RefSeq" id="WP_243553804.1">
    <property type="nucleotide sequence ID" value="NZ_CP094528.1"/>
</dbReference>
<accession>A0ABY4BYR6</accession>
<reference evidence="1 2" key="1">
    <citation type="submission" date="2022-03" db="EMBL/GenBank/DDBJ databases">
        <title>Mucilaginibacter sp. isolated from the gut of Protaetia brevitarsis seulensis larvae.</title>
        <authorList>
            <person name="Won M."/>
            <person name="Kim S.-J."/>
            <person name="Kwon S.-W."/>
        </authorList>
    </citation>
    <scope>NUCLEOTIDE SEQUENCE [LARGE SCALE GENOMIC DNA]</scope>
    <source>
        <strain evidence="1 2">CFWR-12</strain>
    </source>
</reference>
<dbReference type="EMBL" id="CP094528">
    <property type="protein sequence ID" value="UOE42868.1"/>
    <property type="molecule type" value="Genomic_DNA"/>
</dbReference>
<name>A0ABY4BYR6_9MICO</name>
<sequence length="66" mass="7398">MTYHRRIVDDVIDELFPSLAAIALEGAKGVGKTATARQRARTMFALDDLPQRTAFRSARRSRPIPD</sequence>